<dbReference type="RefSeq" id="WP_117366863.1">
    <property type="nucleotide sequence ID" value="NZ_CP027032.1"/>
</dbReference>
<feature type="domain" description="DDE" evidence="1">
    <location>
        <begin position="73"/>
        <end position="176"/>
    </location>
</feature>
<dbReference type="EMBL" id="CP027032">
    <property type="protein sequence ID" value="AXR79950.1"/>
    <property type="molecule type" value="Genomic_DNA"/>
</dbReference>
<dbReference type="Proteomes" id="UP000258613">
    <property type="component" value="Plasmid pAArc-Mg-01"/>
</dbReference>
<geneLocation type="plasmid" evidence="3">
    <name>paarc-mg-01</name>
</geneLocation>
<keyword evidence="2" id="KW-0614">Plasmid</keyword>
<dbReference type="OrthoDB" id="337240at2157"/>
<keyword evidence="3" id="KW-1185">Reference proteome</keyword>
<dbReference type="PANTHER" id="PTHR39967">
    <property type="match status" value="1"/>
</dbReference>
<evidence type="ECO:0000259" key="1">
    <source>
        <dbReference type="Pfam" id="PF13610"/>
    </source>
</evidence>
<dbReference type="AlphaFoldDB" id="A0A346PKA5"/>
<name>A0A346PKA5_9EURY</name>
<accession>A0A346PKA5</accession>
<protein>
    <submittedName>
        <fullName evidence="2">Transposase</fullName>
    </submittedName>
</protein>
<dbReference type="GeneID" id="37640406"/>
<evidence type="ECO:0000313" key="3">
    <source>
        <dbReference type="Proteomes" id="UP000258613"/>
    </source>
</evidence>
<gene>
    <name evidence="2" type="ORF">AArcMg_4125</name>
</gene>
<reference evidence="2 3" key="1">
    <citation type="submission" date="2018-02" db="EMBL/GenBank/DDBJ databases">
        <title>Phenotypic and genomic properties of facultatively anaerobic sulfur-reducing natronoarchaea from hypersaline soda lakes.</title>
        <authorList>
            <person name="Sorokin D.Y."/>
            <person name="Kublanov I.V."/>
            <person name="Roman P."/>
            <person name="Sinninghe Damste J.S."/>
            <person name="Golyshin P.N."/>
            <person name="Rojo D."/>
            <person name="Ciordia S."/>
            <person name="Mena M.D.C."/>
            <person name="Ferrer M."/>
            <person name="Messina E."/>
            <person name="Smedile F."/>
            <person name="La Spada G."/>
            <person name="La Cono V."/>
            <person name="Yakimov M.M."/>
        </authorList>
    </citation>
    <scope>NUCLEOTIDE SEQUENCE [LARGE SCALE GENOMIC DNA]</scope>
    <source>
        <strain evidence="2 3">AArc-Mg</strain>
        <plasmid evidence="3">paarc-mg-01</plasmid>
    </source>
</reference>
<dbReference type="InterPro" id="IPR032874">
    <property type="entry name" value="DDE_dom"/>
</dbReference>
<organism evidence="2 3">
    <name type="scientific">Natrarchaeobaculum sulfurireducens</name>
    <dbReference type="NCBI Taxonomy" id="2044521"/>
    <lineage>
        <taxon>Archaea</taxon>
        <taxon>Methanobacteriati</taxon>
        <taxon>Methanobacteriota</taxon>
        <taxon>Stenosarchaea group</taxon>
        <taxon>Halobacteria</taxon>
        <taxon>Halobacteriales</taxon>
        <taxon>Natrialbaceae</taxon>
        <taxon>Natrarchaeobaculum</taxon>
    </lineage>
</organism>
<proteinExistence type="predicted"/>
<dbReference type="PANTHER" id="PTHR39967:SF1">
    <property type="entry name" value="ISH14-TYPE TRANSPOSASE HSIRS44"/>
    <property type="match status" value="1"/>
</dbReference>
<dbReference type="Pfam" id="PF13610">
    <property type="entry name" value="DDE_Tnp_IS240"/>
    <property type="match status" value="1"/>
</dbReference>
<evidence type="ECO:0000313" key="2">
    <source>
        <dbReference type="EMBL" id="AXR79950.1"/>
    </source>
</evidence>
<dbReference type="KEGG" id="nag:AArcMg_4125"/>
<sequence length="205" mass="24194">MLDQLVTRAREQRVFSREDVPTGQRVEAAFLYHLGLSYRQVGEWFGHSHQAVHEWYTALADLFEPEPDEHGTVVVDETKVVVDDREVYVWAAINRQTYEVIHVEASPGRSELDALLFLRTVLERCRGRPVIVVDRGPWYNWSLDELDLSCESRRETWGDRSIVESWFSPFKLRIQRFFGRFPYRSSWQSVDRWAKAFAFVHNARC</sequence>